<dbReference type="CDD" id="cd00085">
    <property type="entry name" value="HNHc"/>
    <property type="match status" value="1"/>
</dbReference>
<proteinExistence type="predicted"/>
<dbReference type="GO" id="GO:0005634">
    <property type="term" value="C:nucleus"/>
    <property type="evidence" value="ECO:0007669"/>
    <property type="project" value="TreeGrafter"/>
</dbReference>
<sequence length="599" mass="66651">MPVDLTTISKPSGLKGIGKNKLEKETMDVLCQLARRVDDIEFKPTMTKDEVVKAILKWKRSAEQSAGNKEMDDAEVAEDADDGEVPVRVVVFRGGKQDHNPLDGKRHMRKRWPKEVRSRVYRRTDGFCYLCKKPIPPESSWHIEHVIAFSDNPVQNDVKGNLLPAHAKCNLTKSDKNLVDLMSLGEFSLDTNIALNPGDSLQPNVKRIILHALAAKRAERGQALEEELLALLEENAAQESRNKLPELAFVEFDFGKVKVIGKGSQGTVARAEWSERGVPVAVKCIDQKEHGALHVIAQLDHANLVHVYGLLEDEKASLKKPLYLVMELMTGDLYELRGKARFLKQSRANTLQILGALKYLHEKEIMHRDLKPRNVLWKAGDRGKDDTVIKIADYGLVKEGVDDGHEGTVVGTIVYRAPEVRNGKYGVSADVYSFGKTMIELKPNTVSDSFMDDMKSTWEKCCANAPQDRPTASQLFADAVKMDERKMAEQSQPTPVVDDTAAAEQEETLWRDSESNIFHAVRLCHGAAIPVTMADAQKMEPCKDCGAGSEKGAVMVWVVQDSRGRYHTRKGHYKAKVSVQLCKAQEEGRVACTSCASGI</sequence>
<gene>
    <name evidence="6" type="ORF">SSP0437_LOCUS1051</name>
</gene>
<keyword evidence="2" id="KW-0547">Nucleotide-binding</keyword>
<evidence type="ECO:0000259" key="5">
    <source>
        <dbReference type="PROSITE" id="PS50011"/>
    </source>
</evidence>
<dbReference type="InterPro" id="IPR050339">
    <property type="entry name" value="CC_SR_Kinase"/>
</dbReference>
<dbReference type="GO" id="GO:0008270">
    <property type="term" value="F:zinc ion binding"/>
    <property type="evidence" value="ECO:0007669"/>
    <property type="project" value="InterPro"/>
</dbReference>
<dbReference type="GO" id="GO:0004519">
    <property type="term" value="F:endonuclease activity"/>
    <property type="evidence" value="ECO:0007669"/>
    <property type="project" value="InterPro"/>
</dbReference>
<dbReference type="InterPro" id="IPR003615">
    <property type="entry name" value="HNH_nuc"/>
</dbReference>
<dbReference type="Gene3D" id="1.10.30.50">
    <property type="match status" value="1"/>
</dbReference>
<name>A0A7S1Y7W1_9EUKA</name>
<dbReference type="Pfam" id="PF00069">
    <property type="entry name" value="Pkinase"/>
    <property type="match status" value="1"/>
</dbReference>
<dbReference type="SMART" id="SM00220">
    <property type="entry name" value="S_TKc"/>
    <property type="match status" value="1"/>
</dbReference>
<dbReference type="PANTHER" id="PTHR11042">
    <property type="entry name" value="EUKARYOTIC TRANSLATION INITIATION FACTOR 2-ALPHA KINASE EIF2-ALPHA KINASE -RELATED"/>
    <property type="match status" value="1"/>
</dbReference>
<dbReference type="GO" id="GO:0005524">
    <property type="term" value="F:ATP binding"/>
    <property type="evidence" value="ECO:0007669"/>
    <property type="project" value="UniProtKB-KW"/>
</dbReference>
<evidence type="ECO:0000313" key="6">
    <source>
        <dbReference type="EMBL" id="CAD9287193.1"/>
    </source>
</evidence>
<dbReference type="AlphaFoldDB" id="A0A7S1Y7W1"/>
<evidence type="ECO:0000256" key="4">
    <source>
        <dbReference type="ARBA" id="ARBA00022840"/>
    </source>
</evidence>
<accession>A0A7S1Y7W1</accession>
<dbReference type="GO" id="GO:0004672">
    <property type="term" value="F:protein kinase activity"/>
    <property type="evidence" value="ECO:0007669"/>
    <property type="project" value="InterPro"/>
</dbReference>
<dbReference type="InterPro" id="IPR000719">
    <property type="entry name" value="Prot_kinase_dom"/>
</dbReference>
<keyword evidence="4" id="KW-0067">ATP-binding</keyword>
<organism evidence="6">
    <name type="scientific">Sexangularia sp. CB-2014</name>
    <dbReference type="NCBI Taxonomy" id="1486929"/>
    <lineage>
        <taxon>Eukaryota</taxon>
        <taxon>Amoebozoa</taxon>
        <taxon>Tubulinea</taxon>
        <taxon>Elardia</taxon>
        <taxon>Arcellinida</taxon>
        <taxon>Arcellinida incertae sedis</taxon>
        <taxon>Sexangularia</taxon>
    </lineage>
</organism>
<dbReference type="GO" id="GO:0003676">
    <property type="term" value="F:nucleic acid binding"/>
    <property type="evidence" value="ECO:0007669"/>
    <property type="project" value="InterPro"/>
</dbReference>
<evidence type="ECO:0000256" key="1">
    <source>
        <dbReference type="ARBA" id="ARBA00022679"/>
    </source>
</evidence>
<dbReference type="Pfam" id="PF01844">
    <property type="entry name" value="HNH"/>
    <property type="match status" value="1"/>
</dbReference>
<dbReference type="InterPro" id="IPR011009">
    <property type="entry name" value="Kinase-like_dom_sf"/>
</dbReference>
<reference evidence="6" key="1">
    <citation type="submission" date="2021-01" db="EMBL/GenBank/DDBJ databases">
        <authorList>
            <person name="Corre E."/>
            <person name="Pelletier E."/>
            <person name="Niang G."/>
            <person name="Scheremetjew M."/>
            <person name="Finn R."/>
            <person name="Kale V."/>
            <person name="Holt S."/>
            <person name="Cochrane G."/>
            <person name="Meng A."/>
            <person name="Brown T."/>
            <person name="Cohen L."/>
        </authorList>
    </citation>
    <scope>NUCLEOTIDE SEQUENCE</scope>
    <source>
        <strain evidence="6">ATCC 50979</strain>
    </source>
</reference>
<dbReference type="Gene3D" id="1.10.510.10">
    <property type="entry name" value="Transferase(Phosphotransferase) domain 1"/>
    <property type="match status" value="1"/>
</dbReference>
<keyword evidence="3" id="KW-0418">Kinase</keyword>
<protein>
    <recommendedName>
        <fullName evidence="5">Protein kinase domain-containing protein</fullName>
    </recommendedName>
</protein>
<dbReference type="EMBL" id="HBGL01001379">
    <property type="protein sequence ID" value="CAD9287193.1"/>
    <property type="molecule type" value="Transcribed_RNA"/>
</dbReference>
<feature type="domain" description="Protein kinase" evidence="5">
    <location>
        <begin position="254"/>
        <end position="481"/>
    </location>
</feature>
<dbReference type="InterPro" id="IPR002711">
    <property type="entry name" value="HNH"/>
</dbReference>
<dbReference type="PROSITE" id="PS50011">
    <property type="entry name" value="PROTEIN_KINASE_DOM"/>
    <property type="match status" value="1"/>
</dbReference>
<dbReference type="GO" id="GO:0005737">
    <property type="term" value="C:cytoplasm"/>
    <property type="evidence" value="ECO:0007669"/>
    <property type="project" value="TreeGrafter"/>
</dbReference>
<evidence type="ECO:0000256" key="2">
    <source>
        <dbReference type="ARBA" id="ARBA00022741"/>
    </source>
</evidence>
<keyword evidence="1" id="KW-0808">Transferase</keyword>
<dbReference type="CDD" id="cd00180">
    <property type="entry name" value="PKc"/>
    <property type="match status" value="1"/>
</dbReference>
<evidence type="ECO:0000256" key="3">
    <source>
        <dbReference type="ARBA" id="ARBA00022777"/>
    </source>
</evidence>
<dbReference type="SUPFAM" id="SSF56112">
    <property type="entry name" value="Protein kinase-like (PK-like)"/>
    <property type="match status" value="1"/>
</dbReference>